<evidence type="ECO:0000313" key="1">
    <source>
        <dbReference type="EMBL" id="GAG15219.1"/>
    </source>
</evidence>
<protein>
    <submittedName>
        <fullName evidence="1">Uncharacterized protein</fullName>
    </submittedName>
</protein>
<reference evidence="1" key="1">
    <citation type="journal article" date="2014" name="Front. Microbiol.">
        <title>High frequency of phylogenetically diverse reductive dehalogenase-homologous genes in deep subseafloor sedimentary metagenomes.</title>
        <authorList>
            <person name="Kawai M."/>
            <person name="Futagami T."/>
            <person name="Toyoda A."/>
            <person name="Takaki Y."/>
            <person name="Nishi S."/>
            <person name="Hori S."/>
            <person name="Arai W."/>
            <person name="Tsubouchi T."/>
            <person name="Morono Y."/>
            <person name="Uchiyama I."/>
            <person name="Ito T."/>
            <person name="Fujiyama A."/>
            <person name="Inagaki F."/>
            <person name="Takami H."/>
        </authorList>
    </citation>
    <scope>NUCLEOTIDE SEQUENCE</scope>
    <source>
        <strain evidence="1">Expedition CK06-06</strain>
    </source>
</reference>
<accession>X0VAR7</accession>
<organism evidence="1">
    <name type="scientific">marine sediment metagenome</name>
    <dbReference type="NCBI Taxonomy" id="412755"/>
    <lineage>
        <taxon>unclassified sequences</taxon>
        <taxon>metagenomes</taxon>
        <taxon>ecological metagenomes</taxon>
    </lineage>
</organism>
<dbReference type="EMBL" id="BARS01033778">
    <property type="protein sequence ID" value="GAG15219.1"/>
    <property type="molecule type" value="Genomic_DNA"/>
</dbReference>
<proteinExistence type="predicted"/>
<gene>
    <name evidence="1" type="ORF">S01H1_52265</name>
</gene>
<comment type="caution">
    <text evidence="1">The sequence shown here is derived from an EMBL/GenBank/DDBJ whole genome shotgun (WGS) entry which is preliminary data.</text>
</comment>
<sequence length="32" mass="3567">LFLTGSFPMENDRIAETVVGTSQAQSKMHRNT</sequence>
<feature type="non-terminal residue" evidence="1">
    <location>
        <position position="1"/>
    </location>
</feature>
<dbReference type="AlphaFoldDB" id="X0VAR7"/>
<name>X0VAR7_9ZZZZ</name>